<gene>
    <name evidence="1" type="ORF">PoB_007230100</name>
</gene>
<evidence type="ECO:0000313" key="2">
    <source>
        <dbReference type="Proteomes" id="UP000735302"/>
    </source>
</evidence>
<reference evidence="1 2" key="1">
    <citation type="journal article" date="2021" name="Elife">
        <title>Chloroplast acquisition without the gene transfer in kleptoplastic sea slugs, Plakobranchus ocellatus.</title>
        <authorList>
            <person name="Maeda T."/>
            <person name="Takahashi S."/>
            <person name="Yoshida T."/>
            <person name="Shimamura S."/>
            <person name="Takaki Y."/>
            <person name="Nagai Y."/>
            <person name="Toyoda A."/>
            <person name="Suzuki Y."/>
            <person name="Arimoto A."/>
            <person name="Ishii H."/>
            <person name="Satoh N."/>
            <person name="Nishiyama T."/>
            <person name="Hasebe M."/>
            <person name="Maruyama T."/>
            <person name="Minagawa J."/>
            <person name="Obokata J."/>
            <person name="Shigenobu S."/>
        </authorList>
    </citation>
    <scope>NUCLEOTIDE SEQUENCE [LARGE SCALE GENOMIC DNA]</scope>
</reference>
<organism evidence="1 2">
    <name type="scientific">Plakobranchus ocellatus</name>
    <dbReference type="NCBI Taxonomy" id="259542"/>
    <lineage>
        <taxon>Eukaryota</taxon>
        <taxon>Metazoa</taxon>
        <taxon>Spiralia</taxon>
        <taxon>Lophotrochozoa</taxon>
        <taxon>Mollusca</taxon>
        <taxon>Gastropoda</taxon>
        <taxon>Heterobranchia</taxon>
        <taxon>Euthyneura</taxon>
        <taxon>Panpulmonata</taxon>
        <taxon>Sacoglossa</taxon>
        <taxon>Placobranchoidea</taxon>
        <taxon>Plakobranchidae</taxon>
        <taxon>Plakobranchus</taxon>
    </lineage>
</organism>
<name>A0AAV4DPK2_9GAST</name>
<accession>A0AAV4DPK2</accession>
<dbReference type="Proteomes" id="UP000735302">
    <property type="component" value="Unassembled WGS sequence"/>
</dbReference>
<dbReference type="AlphaFoldDB" id="A0AAV4DPK2"/>
<protein>
    <submittedName>
        <fullName evidence="1">KRAB-A domain-containing protein 2</fullName>
    </submittedName>
</protein>
<comment type="caution">
    <text evidence="1">The sequence shown here is derived from an EMBL/GenBank/DDBJ whole genome shotgun (WGS) entry which is preliminary data.</text>
</comment>
<proteinExistence type="predicted"/>
<keyword evidence="2" id="KW-1185">Reference proteome</keyword>
<sequence>MSTVFCRYEVFQCGPTEITYKETFDTIGSPLCFVNIEETFDVVKSAHVSTGHSGRDVLLKELQKKHANIPTKAIELFKSLCRECQRVRKWPMIKYVVVHPIRTKEFSLRGQVDLVDMPSMPNGSNKKRICILRALPSNKGSFASTGHFSSLWCPHFL</sequence>
<dbReference type="EMBL" id="BLXT01008078">
    <property type="protein sequence ID" value="GFO45796.1"/>
    <property type="molecule type" value="Genomic_DNA"/>
</dbReference>
<evidence type="ECO:0000313" key="1">
    <source>
        <dbReference type="EMBL" id="GFO45796.1"/>
    </source>
</evidence>